<reference evidence="2" key="1">
    <citation type="submission" date="2021-07" db="EMBL/GenBank/DDBJ databases">
        <title>Roseobacter insulae sp. nov., isolated from a tidal flat.</title>
        <authorList>
            <person name="Park S."/>
            <person name="Yoon J.-H."/>
        </authorList>
    </citation>
    <scope>NUCLEOTIDE SEQUENCE</scope>
    <source>
        <strain evidence="2">YSTF-M11</strain>
    </source>
</reference>
<comment type="caution">
    <text evidence="2">The sequence shown here is derived from an EMBL/GenBank/DDBJ whole genome shotgun (WGS) entry which is preliminary data.</text>
</comment>
<dbReference type="Pfam" id="PF11351">
    <property type="entry name" value="GTA_holin_3TM"/>
    <property type="match status" value="1"/>
</dbReference>
<evidence type="ECO:0000313" key="2">
    <source>
        <dbReference type="EMBL" id="MBW4707991.1"/>
    </source>
</evidence>
<feature type="transmembrane region" description="Helical" evidence="1">
    <location>
        <begin position="99"/>
        <end position="121"/>
    </location>
</feature>
<evidence type="ECO:0000256" key="1">
    <source>
        <dbReference type="SAM" id="Phobius"/>
    </source>
</evidence>
<dbReference type="RefSeq" id="WP_219501353.1">
    <property type="nucleotide sequence ID" value="NZ_JAHXDN010000002.1"/>
</dbReference>
<protein>
    <submittedName>
        <fullName evidence="2">Holin family protein</fullName>
    </submittedName>
</protein>
<keyword evidence="1" id="KW-0472">Membrane</keyword>
<sequence length="195" mass="21473">MGLITGILNVIFGNGRNVISDTAEVFRENTEEGAARSQELRLEAMKQFAREFESSNQSVFDRIMDGVNRVPRPALALGTLGLFVAAMVDPIWFSKRMQGIALVPEPLWWLLGVIVSFYFGARHQIKSQQFQRSIAKTMAYTPKVVENITALNGLKSTSPGLADSGPDARLSALSIIPDGNAALEDWRAHKRPATK</sequence>
<keyword evidence="3" id="KW-1185">Reference proteome</keyword>
<name>A0A9X1FUK4_9RHOB</name>
<accession>A0A9X1FUK4</accession>
<proteinExistence type="predicted"/>
<gene>
    <name evidence="2" type="ORF">KX928_09345</name>
</gene>
<feature type="transmembrane region" description="Helical" evidence="1">
    <location>
        <begin position="74"/>
        <end position="93"/>
    </location>
</feature>
<organism evidence="2 3">
    <name type="scientific">Roseobacter insulae</name>
    <dbReference type="NCBI Taxonomy" id="2859783"/>
    <lineage>
        <taxon>Bacteria</taxon>
        <taxon>Pseudomonadati</taxon>
        <taxon>Pseudomonadota</taxon>
        <taxon>Alphaproteobacteria</taxon>
        <taxon>Rhodobacterales</taxon>
        <taxon>Roseobacteraceae</taxon>
        <taxon>Roseobacter</taxon>
    </lineage>
</organism>
<dbReference type="Proteomes" id="UP001138661">
    <property type="component" value="Unassembled WGS sequence"/>
</dbReference>
<keyword evidence="1" id="KW-0812">Transmembrane</keyword>
<dbReference type="EMBL" id="JAHXDN010000002">
    <property type="protein sequence ID" value="MBW4707991.1"/>
    <property type="molecule type" value="Genomic_DNA"/>
</dbReference>
<evidence type="ECO:0000313" key="3">
    <source>
        <dbReference type="Proteomes" id="UP001138661"/>
    </source>
</evidence>
<dbReference type="AlphaFoldDB" id="A0A9X1FUK4"/>
<keyword evidence="1" id="KW-1133">Transmembrane helix</keyword>
<dbReference type="InterPro" id="IPR021497">
    <property type="entry name" value="GTA_holin_3TM"/>
</dbReference>